<reference evidence="1 2" key="1">
    <citation type="journal article" date="2010" name="Nat. Biotechnol.">
        <title>Genome sequence of the model mushroom Schizophyllum commune.</title>
        <authorList>
            <person name="Ohm R.A."/>
            <person name="de Jong J.F."/>
            <person name="Lugones L.G."/>
            <person name="Aerts A."/>
            <person name="Kothe E."/>
            <person name="Stajich J.E."/>
            <person name="de Vries R.P."/>
            <person name="Record E."/>
            <person name="Levasseur A."/>
            <person name="Baker S.E."/>
            <person name="Bartholomew K.A."/>
            <person name="Coutinho P.M."/>
            <person name="Erdmann S."/>
            <person name="Fowler T.J."/>
            <person name="Gathman A.C."/>
            <person name="Lombard V."/>
            <person name="Henrissat B."/>
            <person name="Knabe N."/>
            <person name="Kuees U."/>
            <person name="Lilly W.W."/>
            <person name="Lindquist E."/>
            <person name="Lucas S."/>
            <person name="Magnuson J.K."/>
            <person name="Piumi F."/>
            <person name="Raudaskoski M."/>
            <person name="Salamov A."/>
            <person name="Schmutz J."/>
            <person name="Schwarze F.W.M.R."/>
            <person name="vanKuyk P.A."/>
            <person name="Horton J.S."/>
            <person name="Grigoriev I.V."/>
            <person name="Woesten H.A.B."/>
        </authorList>
    </citation>
    <scope>NUCLEOTIDE SEQUENCE [LARGE SCALE GENOMIC DNA]</scope>
    <source>
        <strain evidence="2">H4-8 / FGSC 9210</strain>
    </source>
</reference>
<dbReference type="EMBL" id="GL377307">
    <property type="protein sequence ID" value="EFI96422.1"/>
    <property type="molecule type" value="Genomic_DNA"/>
</dbReference>
<evidence type="ECO:0000313" key="1">
    <source>
        <dbReference type="EMBL" id="EFI96422.1"/>
    </source>
</evidence>
<protein>
    <submittedName>
        <fullName evidence="1">Expressed protein</fullName>
    </submittedName>
</protein>
<dbReference type="InParanoid" id="D8Q7H6"/>
<dbReference type="OMA" id="LHRSAFN"/>
<dbReference type="AlphaFoldDB" id="D8Q7H6"/>
<keyword evidence="2" id="KW-1185">Reference proteome</keyword>
<proteinExistence type="predicted"/>
<dbReference type="OrthoDB" id="10251508at2759"/>
<dbReference type="eggNOG" id="ENOG502S59R">
    <property type="taxonomic scope" value="Eukaryota"/>
</dbReference>
<dbReference type="RefSeq" id="XP_003031325.1">
    <property type="nucleotide sequence ID" value="XM_003031279.1"/>
</dbReference>
<dbReference type="Proteomes" id="UP000007431">
    <property type="component" value="Unassembled WGS sequence"/>
</dbReference>
<evidence type="ECO:0000313" key="2">
    <source>
        <dbReference type="Proteomes" id="UP000007431"/>
    </source>
</evidence>
<organism evidence="2">
    <name type="scientific">Schizophyllum commune (strain H4-8 / FGSC 9210)</name>
    <name type="common">Split gill fungus</name>
    <dbReference type="NCBI Taxonomy" id="578458"/>
    <lineage>
        <taxon>Eukaryota</taxon>
        <taxon>Fungi</taxon>
        <taxon>Dikarya</taxon>
        <taxon>Basidiomycota</taxon>
        <taxon>Agaricomycotina</taxon>
        <taxon>Agaricomycetes</taxon>
        <taxon>Agaricomycetidae</taxon>
        <taxon>Agaricales</taxon>
        <taxon>Schizophyllaceae</taxon>
        <taxon>Schizophyllum</taxon>
    </lineage>
</organism>
<name>D8Q7H6_SCHCM</name>
<gene>
    <name evidence="1" type="ORF">SCHCODRAFT_109757</name>
</gene>
<dbReference type="GeneID" id="9587450"/>
<dbReference type="VEuPathDB" id="FungiDB:SCHCODRAFT_02702255"/>
<dbReference type="HOGENOM" id="CLU_051231_0_0_1"/>
<sequence>MSLLPSISTFITRSRNPAHVLDYLTRTVPQHLGSSNHEQSRNRPAILLVLGISPDNTDLAREHGAVLNDLVSEVQGWTARANVVGCITAPPPIARPRSVHLGNEGDSLLSCALAVFPSASARAFRVEYDDDGRVRVGRWHAFGDKQKEDPGEVIEGLRLEDLANKHLITLSASLTVPHAITRSRSLLNLHTSATPFLTGLPHTLFYNKRILERGCVGVALDTWPQAEVKPTFSGMRRVDEKTYSVTEAQGNLITGLSGEKPTHHFLRTARKAGAEPAMSLVEDQGFALGVVRDGTVTQMHTIMSSDPSRGTLALEEGAYIPSGKDVAFFVRDPSVSNADRDLLRRPSQPNIAFVNPPYMTSVEVEPSHAEDRAGLNAVFPDSAEEIVLPDTFLASSEEGFSMMEGLGMVCGLWWPDLNLKRLGVVYFTFAFSVHRVFFHEYVA</sequence>
<accession>D8Q7H6</accession>
<dbReference type="KEGG" id="scm:SCHCO_02702255"/>
<feature type="non-terminal residue" evidence="1">
    <location>
        <position position="443"/>
    </location>
</feature>